<reference evidence="2 3" key="2">
    <citation type="journal article" date="2016" name="Microb. Ecol.">
        <title>Genome Characteristics of a Novel Type I Methanotroph (Sn10-6) Isolated from a Flooded Indian Rice Field.</title>
        <authorList>
            <person name="Rahalkar M.C."/>
            <person name="Pandit P.S."/>
            <person name="Dhakephalkar P.K."/>
            <person name="Pore S."/>
            <person name="Arora P."/>
            <person name="Kapse N."/>
        </authorList>
    </citation>
    <scope>NUCLEOTIDE SEQUENCE [LARGE SCALE GENOMIC DNA]</scope>
    <source>
        <strain evidence="2 3">Sn10-6</strain>
    </source>
</reference>
<dbReference type="EMBL" id="LAJX01000253">
    <property type="protein sequence ID" value="KJV05296.1"/>
    <property type="molecule type" value="Genomic_DNA"/>
</dbReference>
<keyword evidence="1" id="KW-0963">Cytoplasm</keyword>
<dbReference type="SUPFAM" id="SSF55021">
    <property type="entry name" value="ACT-like"/>
    <property type="match status" value="2"/>
</dbReference>
<gene>
    <name evidence="2" type="ORF">VZ94_19250</name>
</gene>
<dbReference type="InterPro" id="IPR050990">
    <property type="entry name" value="UPF0237/GcvR_regulator"/>
</dbReference>
<sequence length="175" mass="19952">MLLAITALGFNQINFVAELLSAVTECKCNILEVRSTRLVQATGAYLLVQGNWNQVAKLETALEGIQRRMEIKIHVLRPSEQKERIKRGVPYSLETISIDKDNIMESVASFLTDREIDIEEMSGSSYQAPYIQTPIFSTKFVVLIPTHLNLMSLREEFLDFCDQFNIDAILEPIKR</sequence>
<dbReference type="RefSeq" id="WP_045780476.1">
    <property type="nucleotide sequence ID" value="NZ_LAJX01000253.1"/>
</dbReference>
<dbReference type="InterPro" id="IPR045865">
    <property type="entry name" value="ACT-like_dom_sf"/>
</dbReference>
<evidence type="ECO:0000313" key="3">
    <source>
        <dbReference type="Proteomes" id="UP000033684"/>
    </source>
</evidence>
<dbReference type="Gene3D" id="3.30.70.260">
    <property type="match status" value="2"/>
</dbReference>
<keyword evidence="1" id="KW-0804">Transcription</keyword>
<dbReference type="PIRSF" id="PIRSF028103">
    <property type="entry name" value="GcvR"/>
    <property type="match status" value="1"/>
</dbReference>
<evidence type="ECO:0000313" key="2">
    <source>
        <dbReference type="EMBL" id="KJV05296.1"/>
    </source>
</evidence>
<dbReference type="InterPro" id="IPR016867">
    <property type="entry name" value="GcvR"/>
</dbReference>
<comment type="subcellular location">
    <subcellularLocation>
        <location evidence="1">Cytoplasm</location>
    </subcellularLocation>
</comment>
<organism evidence="2 3">
    <name type="scientific">Methylocucumis oryzae</name>
    <dbReference type="NCBI Taxonomy" id="1632867"/>
    <lineage>
        <taxon>Bacteria</taxon>
        <taxon>Pseudomonadati</taxon>
        <taxon>Pseudomonadota</taxon>
        <taxon>Gammaproteobacteria</taxon>
        <taxon>Methylococcales</taxon>
        <taxon>Methylococcaceae</taxon>
        <taxon>Methylocucumis</taxon>
    </lineage>
</organism>
<dbReference type="GO" id="GO:0005737">
    <property type="term" value="C:cytoplasm"/>
    <property type="evidence" value="ECO:0007669"/>
    <property type="project" value="UniProtKB-SubCell"/>
</dbReference>
<name>A0A0F3IEW7_9GAMM</name>
<dbReference type="Pfam" id="PF13740">
    <property type="entry name" value="ACT_6"/>
    <property type="match status" value="1"/>
</dbReference>
<dbReference type="OrthoDB" id="5814713at2"/>
<keyword evidence="1" id="KW-0678">Repressor</keyword>
<dbReference type="GO" id="GO:0006355">
    <property type="term" value="P:regulation of DNA-templated transcription"/>
    <property type="evidence" value="ECO:0007669"/>
    <property type="project" value="UniProtKB-UniRule"/>
</dbReference>
<dbReference type="Proteomes" id="UP000033684">
    <property type="component" value="Unassembled WGS sequence"/>
</dbReference>
<protein>
    <recommendedName>
        <fullName evidence="1">Glycine cleavage system transcriptional repressor</fullName>
    </recommendedName>
</protein>
<accession>A0A0F3IEW7</accession>
<keyword evidence="3" id="KW-1185">Reference proteome</keyword>
<evidence type="ECO:0000256" key="1">
    <source>
        <dbReference type="PIRNR" id="PIRNR028103"/>
    </source>
</evidence>
<dbReference type="AlphaFoldDB" id="A0A0F3IEW7"/>
<comment type="caution">
    <text evidence="2">The sequence shown here is derived from an EMBL/GenBank/DDBJ whole genome shotgun (WGS) entry which is preliminary data.</text>
</comment>
<dbReference type="PANTHER" id="PTHR34875">
    <property type="entry name" value="UPF0237 PROTEIN MJ1558"/>
    <property type="match status" value="1"/>
</dbReference>
<reference evidence="3" key="1">
    <citation type="submission" date="2015-03" db="EMBL/GenBank/DDBJ databases">
        <title>Draft genome sequence of a novel methanotroph (Sn10-6) isolated from flooded ricefield rhizosphere in India.</title>
        <authorList>
            <person name="Pandit P.S."/>
            <person name="Pore S.D."/>
            <person name="Arora P."/>
            <person name="Kapse N.G."/>
            <person name="Dhakephalkar P.K."/>
            <person name="Rahalkar M.C."/>
        </authorList>
    </citation>
    <scope>NUCLEOTIDE SEQUENCE [LARGE SCALE GENOMIC DNA]</scope>
    <source>
        <strain evidence="3">Sn10-6</strain>
    </source>
</reference>
<dbReference type="PATRIC" id="fig|1632867.3.peg.3041"/>
<proteinExistence type="predicted"/>
<dbReference type="PANTHER" id="PTHR34875:SF5">
    <property type="entry name" value="GLYCINE CLEAVAGE SYSTEM TRANSCRIPTIONAL REPRESSOR"/>
    <property type="match status" value="1"/>
</dbReference>